<reference evidence="1" key="1">
    <citation type="submission" date="2020-07" db="EMBL/GenBank/DDBJ databases">
        <title>Genomic diversity of species in the Neisseriaceae family.</title>
        <authorList>
            <person name="Vincent A.T."/>
            <person name="Bernet E."/>
            <person name="Veyrier F.J."/>
        </authorList>
    </citation>
    <scope>NUCLEOTIDE SEQUENCE [LARGE SCALE GENOMIC DNA]</scope>
    <source>
        <strain evidence="1">DSM 22244</strain>
    </source>
</reference>
<organism evidence="1">
    <name type="scientific">Neisseria shayeganii</name>
    <dbReference type="NCBI Taxonomy" id="607712"/>
    <lineage>
        <taxon>Bacteria</taxon>
        <taxon>Pseudomonadati</taxon>
        <taxon>Pseudomonadota</taxon>
        <taxon>Betaproteobacteria</taxon>
        <taxon>Neisseriales</taxon>
        <taxon>Neisseriaceae</taxon>
        <taxon>Neisseria</taxon>
    </lineage>
</organism>
<evidence type="ECO:0000313" key="1">
    <source>
        <dbReference type="EMBL" id="QMT39973.1"/>
    </source>
</evidence>
<sequence>MKQYLFVTMPDQSVWRVPTKIIAESRITYLVRHLGLHRHEAEAKTEALFAHDYEVEDWAANNMDWDDVKGHAVRVRPAECDFDDGWINGEKVLSDKESCHVD</sequence>
<dbReference type="KEGG" id="nsg:H3L94_08945"/>
<dbReference type="RefSeq" id="WP_182121731.1">
    <property type="nucleotide sequence ID" value="NZ_CP059567.1"/>
</dbReference>
<dbReference type="AlphaFoldDB" id="A0A7D7T5D4"/>
<proteinExistence type="predicted"/>
<gene>
    <name evidence="1" type="ORF">H3L94_08945</name>
</gene>
<dbReference type="Proteomes" id="UP000514752">
    <property type="component" value="Chromosome"/>
</dbReference>
<accession>A0A7D7T5D4</accession>
<name>A0A7D7T5D4_9NEIS</name>
<dbReference type="EMBL" id="CP059567">
    <property type="protein sequence ID" value="QMT39973.1"/>
    <property type="molecule type" value="Genomic_DNA"/>
</dbReference>
<protein>
    <submittedName>
        <fullName evidence="1">Uncharacterized protein</fullName>
    </submittedName>
</protein>